<keyword evidence="2" id="KW-0479">Metal-binding</keyword>
<dbReference type="SUPFAM" id="SSF51316">
    <property type="entry name" value="Mss4-like"/>
    <property type="match status" value="1"/>
</dbReference>
<dbReference type="GO" id="GO:0046872">
    <property type="term" value="F:metal ion binding"/>
    <property type="evidence" value="ECO:0007669"/>
    <property type="project" value="UniProtKB-KW"/>
</dbReference>
<keyword evidence="7" id="KW-1185">Reference proteome</keyword>
<reference evidence="6" key="2">
    <citation type="submission" date="2024-01" db="EMBL/GenBank/DDBJ databases">
        <title>Comparative genomics of Cryptococcus and Kwoniella reveals pathogenesis evolution and contrasting modes of karyotype evolution via chromosome fusion or intercentromeric recombination.</title>
        <authorList>
            <person name="Coelho M.A."/>
            <person name="David-Palma M."/>
            <person name="Shea T."/>
            <person name="Bowers K."/>
            <person name="McGinley-Smith S."/>
            <person name="Mohammad A.W."/>
            <person name="Gnirke A."/>
            <person name="Yurkov A.M."/>
            <person name="Nowrousian M."/>
            <person name="Sun S."/>
            <person name="Cuomo C.A."/>
            <person name="Heitman J."/>
        </authorList>
    </citation>
    <scope>NUCLEOTIDE SEQUENCE</scope>
    <source>
        <strain evidence="6">CBS 12478</strain>
    </source>
</reference>
<dbReference type="Gene3D" id="3.90.1590.10">
    <property type="entry name" value="glutathione-dependent formaldehyde- activating enzyme (gfa)"/>
    <property type="match status" value="1"/>
</dbReference>
<gene>
    <name evidence="6" type="ORF">CI109_107111</name>
</gene>
<dbReference type="PROSITE" id="PS51891">
    <property type="entry name" value="CENP_V_GFA"/>
    <property type="match status" value="1"/>
</dbReference>
<evidence type="ECO:0000259" key="5">
    <source>
        <dbReference type="PROSITE" id="PS51891"/>
    </source>
</evidence>
<reference evidence="6" key="1">
    <citation type="submission" date="2017-08" db="EMBL/GenBank/DDBJ databases">
        <authorList>
            <person name="Cuomo C."/>
            <person name="Billmyre B."/>
            <person name="Heitman J."/>
        </authorList>
    </citation>
    <scope>NUCLEOTIDE SEQUENCE</scope>
    <source>
        <strain evidence="6">CBS 12478</strain>
    </source>
</reference>
<dbReference type="RefSeq" id="XP_065824036.1">
    <property type="nucleotide sequence ID" value="XM_065967964.1"/>
</dbReference>
<dbReference type="InterPro" id="IPR011057">
    <property type="entry name" value="Mss4-like_sf"/>
</dbReference>
<dbReference type="InterPro" id="IPR006913">
    <property type="entry name" value="CENP-V/GFA"/>
</dbReference>
<proteinExistence type="inferred from homology"/>
<dbReference type="GO" id="GO:0016846">
    <property type="term" value="F:carbon-sulfur lyase activity"/>
    <property type="evidence" value="ECO:0007669"/>
    <property type="project" value="InterPro"/>
</dbReference>
<sequence length="132" mass="14272">MSTITGVCNCRNISVTIPTPKESMLCHCESCRKSCGSTYSANLIIGPSQLQVSGQPAQFKAIGTSGQNVTRNFCSNCGSPIFTTIDVDPSQVFVKAGLFPPGQVPKPTIHLFVKNMEDWEVAEEDTTKLETQ</sequence>
<evidence type="ECO:0000256" key="3">
    <source>
        <dbReference type="ARBA" id="ARBA00022833"/>
    </source>
</evidence>
<feature type="domain" description="CENP-V/GFA" evidence="5">
    <location>
        <begin position="4"/>
        <end position="120"/>
    </location>
</feature>
<evidence type="ECO:0000313" key="7">
    <source>
        <dbReference type="Proteomes" id="UP000322225"/>
    </source>
</evidence>
<protein>
    <recommendedName>
        <fullName evidence="5">CENP-V/GFA domain-containing protein</fullName>
    </recommendedName>
</protein>
<dbReference type="EMBL" id="CP144064">
    <property type="protein sequence ID" value="WWD22618.1"/>
    <property type="molecule type" value="Genomic_DNA"/>
</dbReference>
<dbReference type="AlphaFoldDB" id="A0AAJ8LNG4"/>
<dbReference type="PANTHER" id="PTHR33337">
    <property type="entry name" value="GFA DOMAIN-CONTAINING PROTEIN"/>
    <property type="match status" value="1"/>
</dbReference>
<dbReference type="Pfam" id="PF04828">
    <property type="entry name" value="GFA"/>
    <property type="match status" value="1"/>
</dbReference>
<evidence type="ECO:0000256" key="1">
    <source>
        <dbReference type="ARBA" id="ARBA00005495"/>
    </source>
</evidence>
<dbReference type="GeneID" id="43587694"/>
<dbReference type="PANTHER" id="PTHR33337:SF40">
    <property type="entry name" value="CENP-V_GFA DOMAIN-CONTAINING PROTEIN-RELATED"/>
    <property type="match status" value="1"/>
</dbReference>
<accession>A0AAJ8LNG4</accession>
<dbReference type="Proteomes" id="UP000322225">
    <property type="component" value="Chromosome 14"/>
</dbReference>
<evidence type="ECO:0000313" key="6">
    <source>
        <dbReference type="EMBL" id="WWD22618.1"/>
    </source>
</evidence>
<dbReference type="KEGG" id="ksn:43587694"/>
<comment type="similarity">
    <text evidence="1">Belongs to the Gfa family.</text>
</comment>
<evidence type="ECO:0000256" key="2">
    <source>
        <dbReference type="ARBA" id="ARBA00022723"/>
    </source>
</evidence>
<keyword evidence="4" id="KW-0456">Lyase</keyword>
<name>A0AAJ8LNG4_9TREE</name>
<keyword evidence="3" id="KW-0862">Zinc</keyword>
<evidence type="ECO:0000256" key="4">
    <source>
        <dbReference type="ARBA" id="ARBA00023239"/>
    </source>
</evidence>
<organism evidence="6 7">
    <name type="scientific">Kwoniella shandongensis</name>
    <dbReference type="NCBI Taxonomy" id="1734106"/>
    <lineage>
        <taxon>Eukaryota</taxon>
        <taxon>Fungi</taxon>
        <taxon>Dikarya</taxon>
        <taxon>Basidiomycota</taxon>
        <taxon>Agaricomycotina</taxon>
        <taxon>Tremellomycetes</taxon>
        <taxon>Tremellales</taxon>
        <taxon>Cryptococcaceae</taxon>
        <taxon>Kwoniella</taxon>
    </lineage>
</organism>